<name>A0A386UKC8_9RHOB</name>
<dbReference type="Gene3D" id="3.40.470.10">
    <property type="entry name" value="Uracil-DNA glycosylase-like domain"/>
    <property type="match status" value="1"/>
</dbReference>
<dbReference type="PANTHER" id="PTHR42160">
    <property type="entry name" value="URACIL-DNA GLYCOSYLASE SUPERFAMILY PROTEIN"/>
    <property type="match status" value="1"/>
</dbReference>
<proteinExistence type="predicted"/>
<dbReference type="PANTHER" id="PTHR42160:SF1">
    <property type="entry name" value="URACIL-DNA GLYCOSYLASE SUPERFAMILY PROTEIN"/>
    <property type="match status" value="1"/>
</dbReference>
<dbReference type="SMART" id="SM00987">
    <property type="entry name" value="UreE_C"/>
    <property type="match status" value="1"/>
</dbReference>
<dbReference type="AlphaFoldDB" id="A0A386UKC8"/>
<organism evidence="2 3">
    <name type="scientific">Paracoccus yeei</name>
    <dbReference type="NCBI Taxonomy" id="147645"/>
    <lineage>
        <taxon>Bacteria</taxon>
        <taxon>Pseudomonadati</taxon>
        <taxon>Pseudomonadota</taxon>
        <taxon>Alphaproteobacteria</taxon>
        <taxon>Rhodobacterales</taxon>
        <taxon>Paracoccaceae</taxon>
        <taxon>Paracoccus</taxon>
    </lineage>
</organism>
<evidence type="ECO:0000313" key="3">
    <source>
        <dbReference type="Proteomes" id="UP000272010"/>
    </source>
</evidence>
<dbReference type="SUPFAM" id="SSF52141">
    <property type="entry name" value="Uracil-DNA glycosylase-like"/>
    <property type="match status" value="1"/>
</dbReference>
<accession>A0A386UKC8</accession>
<dbReference type="InterPro" id="IPR005122">
    <property type="entry name" value="Uracil-DNA_glycosylase-like"/>
</dbReference>
<dbReference type="Pfam" id="PF03167">
    <property type="entry name" value="UDG"/>
    <property type="match status" value="1"/>
</dbReference>
<reference evidence="3" key="1">
    <citation type="submission" date="2018-07" db="EMBL/GenBank/DDBJ databases">
        <title>Genome Structure of the Opportunistic Pathogen Paracoccus yeei (Alphaproteobacteria) and Identification of Putative Virulence Factors.</title>
        <authorList>
            <person name="Lasek R."/>
            <person name="Szuplewska M."/>
            <person name="Mitura M."/>
            <person name="Decewicz P."/>
            <person name="Chmielowska C."/>
            <person name="Pawlot A."/>
            <person name="Sentkowska D."/>
            <person name="Czarnecki J."/>
            <person name="Bartosik D."/>
        </authorList>
    </citation>
    <scope>NUCLEOTIDE SEQUENCE [LARGE SCALE GENOMIC DNA]</scope>
    <source>
        <strain evidence="3">CCUG 32053</strain>
    </source>
</reference>
<protein>
    <submittedName>
        <fullName evidence="2">Uracil-DNA glycosylase</fullName>
    </submittedName>
</protein>
<sequence length="258" mass="28972">MNQQPGRQGLPRCTARPYAPSAMLSTLAESGLNYRERERGFSRSFHSYFQRMDLVERISACRLCAARFAATATHHAPRPVAWFRPGAPILIVGQAPGMRVHLAGRPFADRSGDRLREWMGVDSAVFYDRRRIAVVPMAFCFPGYDAKGSDLPPPPLCAQTWRREVLETLQPRLTLLVGGHAQRWHLGARNGVTQAVTQWRDHAPAIFPLPHPSWRNTGWLKRNPWFQAELVPALRLAVARTLESHDDASGFAVPDPLP</sequence>
<feature type="domain" description="Uracil-DNA glycosylase-like" evidence="1">
    <location>
        <begin position="80"/>
        <end position="235"/>
    </location>
</feature>
<dbReference type="InterPro" id="IPR047124">
    <property type="entry name" value="HI_0220.2"/>
</dbReference>
<evidence type="ECO:0000259" key="1">
    <source>
        <dbReference type="SMART" id="SM00986"/>
    </source>
</evidence>
<dbReference type="CDD" id="cd10033">
    <property type="entry name" value="UDG_like"/>
    <property type="match status" value="1"/>
</dbReference>
<dbReference type="SMART" id="SM00986">
    <property type="entry name" value="UDG"/>
    <property type="match status" value="1"/>
</dbReference>
<dbReference type="Proteomes" id="UP000272010">
    <property type="component" value="Chromosome"/>
</dbReference>
<evidence type="ECO:0000313" key="2">
    <source>
        <dbReference type="EMBL" id="AYF01155.1"/>
    </source>
</evidence>
<dbReference type="EMBL" id="CP031078">
    <property type="protein sequence ID" value="AYF01155.1"/>
    <property type="molecule type" value="Genomic_DNA"/>
</dbReference>
<gene>
    <name evidence="2" type="ORF">PY32053_01527</name>
</gene>
<dbReference type="InterPro" id="IPR036895">
    <property type="entry name" value="Uracil-DNA_glycosylase-like_sf"/>
</dbReference>